<evidence type="ECO:0000313" key="2">
    <source>
        <dbReference type="Proteomes" id="UP000003233"/>
    </source>
</evidence>
<dbReference type="AlphaFoldDB" id="H1PQK6"/>
<dbReference type="Proteomes" id="UP000003233">
    <property type="component" value="Unassembled WGS sequence"/>
</dbReference>
<dbReference type="BioCyc" id="FSP457404-HMP:GTSQ-701-MONOMER"/>
<dbReference type="RefSeq" id="WP_008696084.1">
    <property type="nucleotide sequence ID" value="NZ_KE161007.1"/>
</dbReference>
<keyword evidence="2" id="KW-1185">Reference proteome</keyword>
<accession>H1PQK6</accession>
<comment type="caution">
    <text evidence="1">The sequence shown here is derived from an EMBL/GenBank/DDBJ whole genome shotgun (WGS) entry which is preliminary data.</text>
</comment>
<reference evidence="1 2" key="1">
    <citation type="submission" date="2012-07" db="EMBL/GenBank/DDBJ databases">
        <title>The Genome Sequence of Fusobacterium ulcerans 12_1B.</title>
        <authorList>
            <consortium name="The Broad Institute Genome Sequencing Platform"/>
            <person name="Earl A."/>
            <person name="Ward D."/>
            <person name="Feldgarden M."/>
            <person name="Gevers D."/>
            <person name="Strauss J."/>
            <person name="Ambrose C.E."/>
            <person name="Allen-Vercoe E."/>
            <person name="Walker B."/>
            <person name="Young S.K."/>
            <person name="Zeng Q."/>
            <person name="Gargeya S."/>
            <person name="Fitzgerald M."/>
            <person name="Haas B."/>
            <person name="Abouelleil A."/>
            <person name="Alvarado L."/>
            <person name="Arachchi H.M."/>
            <person name="Berlin A.M."/>
            <person name="Chapman S.B."/>
            <person name="Goldberg J."/>
            <person name="Griggs A."/>
            <person name="Gujja S."/>
            <person name="Hansen M."/>
            <person name="Howarth C."/>
            <person name="Imamovic A."/>
            <person name="Larimer J."/>
            <person name="McCowen C."/>
            <person name="Montmayeur A."/>
            <person name="Murphy C."/>
            <person name="Neiman D."/>
            <person name="Pearson M."/>
            <person name="Priest M."/>
            <person name="Roberts A."/>
            <person name="Saif S."/>
            <person name="Shea T."/>
            <person name="Sisk P."/>
            <person name="Sykes S."/>
            <person name="Wortman J."/>
            <person name="Nusbaum C."/>
            <person name="Birren B."/>
        </authorList>
    </citation>
    <scope>NUCLEOTIDE SEQUENCE [LARGE SCALE GENOMIC DNA]</scope>
    <source>
        <strain evidence="1 2">12_1B</strain>
    </source>
</reference>
<sequence>MKLKEIALKTIEKIESFEIQERCTNHNSTWKETKELFLKEVEKGDEIFWEALRNFERVIAEENRKFQKI</sequence>
<evidence type="ECO:0000313" key="1">
    <source>
        <dbReference type="EMBL" id="EHO83681.1"/>
    </source>
</evidence>
<gene>
    <name evidence="1" type="ORF">HMPREF0402_00699</name>
</gene>
<name>H1PQK6_9FUSO</name>
<proteinExistence type="predicted"/>
<dbReference type="HOGENOM" id="CLU_2843554_0_0_0"/>
<dbReference type="EMBL" id="AGWJ02000002">
    <property type="protein sequence ID" value="EHO83681.1"/>
    <property type="molecule type" value="Genomic_DNA"/>
</dbReference>
<dbReference type="PATRIC" id="fig|457404.5.peg.562"/>
<protein>
    <submittedName>
        <fullName evidence="1">Uncharacterized protein</fullName>
    </submittedName>
</protein>
<organism evidence="1 2">
    <name type="scientific">Fusobacterium ulcerans 12-1B</name>
    <dbReference type="NCBI Taxonomy" id="457404"/>
    <lineage>
        <taxon>Bacteria</taxon>
        <taxon>Fusobacteriati</taxon>
        <taxon>Fusobacteriota</taxon>
        <taxon>Fusobacteriia</taxon>
        <taxon>Fusobacteriales</taxon>
        <taxon>Fusobacteriaceae</taxon>
        <taxon>Fusobacterium</taxon>
    </lineage>
</organism>